<evidence type="ECO:0000256" key="2">
    <source>
        <dbReference type="ARBA" id="ARBA00001997"/>
    </source>
</evidence>
<name>A0A7W6WAL4_9PROT</name>
<evidence type="ECO:0000256" key="4">
    <source>
        <dbReference type="ARBA" id="ARBA00019595"/>
    </source>
</evidence>
<evidence type="ECO:0000256" key="1">
    <source>
        <dbReference type="ARBA" id="ARBA00001298"/>
    </source>
</evidence>
<organism evidence="8 9">
    <name type="scientific">Roseospira visakhapatnamensis</name>
    <dbReference type="NCBI Taxonomy" id="390880"/>
    <lineage>
        <taxon>Bacteria</taxon>
        <taxon>Pseudomonadati</taxon>
        <taxon>Pseudomonadota</taxon>
        <taxon>Alphaproteobacteria</taxon>
        <taxon>Rhodospirillales</taxon>
        <taxon>Rhodospirillaceae</taxon>
        <taxon>Roseospira</taxon>
    </lineage>
</organism>
<comment type="caution">
    <text evidence="8">The sequence shown here is derived from an EMBL/GenBank/DDBJ whole genome shotgun (WGS) entry which is preliminary data.</text>
</comment>
<dbReference type="InterPro" id="IPR000888">
    <property type="entry name" value="RmlC-like"/>
</dbReference>
<accession>A0A7W6WAL4</accession>
<evidence type="ECO:0000256" key="7">
    <source>
        <dbReference type="RuleBase" id="RU364069"/>
    </source>
</evidence>
<dbReference type="AlphaFoldDB" id="A0A7W6WAL4"/>
<dbReference type="SUPFAM" id="SSF51182">
    <property type="entry name" value="RmlC-like cupins"/>
    <property type="match status" value="1"/>
</dbReference>
<dbReference type="PANTHER" id="PTHR21047:SF2">
    <property type="entry name" value="THYMIDINE DIPHOSPHO-4-KETO-RHAMNOSE 3,5-EPIMERASE"/>
    <property type="match status" value="1"/>
</dbReference>
<comment type="catalytic activity">
    <reaction evidence="1 7">
        <text>dTDP-4-dehydro-6-deoxy-alpha-D-glucose = dTDP-4-dehydro-beta-L-rhamnose</text>
        <dbReference type="Rhea" id="RHEA:16969"/>
        <dbReference type="ChEBI" id="CHEBI:57649"/>
        <dbReference type="ChEBI" id="CHEBI:62830"/>
        <dbReference type="EC" id="5.1.3.13"/>
    </reaction>
</comment>
<dbReference type="GO" id="GO:0008830">
    <property type="term" value="F:dTDP-4-dehydrorhamnose 3,5-epimerase activity"/>
    <property type="evidence" value="ECO:0007669"/>
    <property type="project" value="UniProtKB-UniRule"/>
</dbReference>
<dbReference type="CDD" id="cd00438">
    <property type="entry name" value="cupin_RmlC"/>
    <property type="match status" value="1"/>
</dbReference>
<feature type="active site" description="Proton acceptor" evidence="5">
    <location>
        <position position="62"/>
    </location>
</feature>
<dbReference type="Pfam" id="PF00908">
    <property type="entry name" value="dTDP_sugar_isom"/>
    <property type="match status" value="1"/>
</dbReference>
<comment type="similarity">
    <text evidence="7">Belongs to the dTDP-4-dehydrorhamnose 3,5-epimerase family.</text>
</comment>
<comment type="subunit">
    <text evidence="7">Homodimer.</text>
</comment>
<gene>
    <name evidence="8" type="ORF">GGD89_002259</name>
</gene>
<evidence type="ECO:0000256" key="6">
    <source>
        <dbReference type="PIRSR" id="PIRSR600888-3"/>
    </source>
</evidence>
<evidence type="ECO:0000313" key="9">
    <source>
        <dbReference type="Proteomes" id="UP000554286"/>
    </source>
</evidence>
<dbReference type="Gene3D" id="2.60.120.10">
    <property type="entry name" value="Jelly Rolls"/>
    <property type="match status" value="1"/>
</dbReference>
<comment type="pathway">
    <text evidence="7">Carbohydrate biosynthesis; dTDP-L-rhamnose biosynthesis.</text>
</comment>
<feature type="site" description="Participates in a stacking interaction with the thymidine ring of dTDP-4-oxo-6-deoxyglucose" evidence="6">
    <location>
        <position position="138"/>
    </location>
</feature>
<evidence type="ECO:0000256" key="5">
    <source>
        <dbReference type="PIRSR" id="PIRSR600888-1"/>
    </source>
</evidence>
<dbReference type="NCBIfam" id="TIGR01221">
    <property type="entry name" value="rmlC"/>
    <property type="match status" value="1"/>
</dbReference>
<dbReference type="InterPro" id="IPR014710">
    <property type="entry name" value="RmlC-like_jellyroll"/>
</dbReference>
<keyword evidence="9" id="KW-1185">Reference proteome</keyword>
<keyword evidence="7 8" id="KW-0413">Isomerase</keyword>
<dbReference type="PANTHER" id="PTHR21047">
    <property type="entry name" value="DTDP-6-DEOXY-D-GLUCOSE-3,5 EPIMERASE"/>
    <property type="match status" value="1"/>
</dbReference>
<reference evidence="8 9" key="1">
    <citation type="submission" date="2020-08" db="EMBL/GenBank/DDBJ databases">
        <title>Genome sequencing of Purple Non-Sulfur Bacteria from various extreme environments.</title>
        <authorList>
            <person name="Mayer M."/>
        </authorList>
    </citation>
    <scope>NUCLEOTIDE SEQUENCE [LARGE SCALE GENOMIC DNA]</scope>
    <source>
        <strain evidence="8 9">JA131</strain>
    </source>
</reference>
<comment type="function">
    <text evidence="2 7">Catalyzes the epimerization of the C3' and C5'positions of dTDP-6-deoxy-D-xylo-4-hexulose, forming dTDP-6-deoxy-L-lyxo-4-hexulose.</text>
</comment>
<feature type="active site" description="Proton donor" evidence="5">
    <location>
        <position position="132"/>
    </location>
</feature>
<dbReference type="UniPathway" id="UPA00124"/>
<dbReference type="Proteomes" id="UP000554286">
    <property type="component" value="Unassembled WGS sequence"/>
</dbReference>
<dbReference type="GO" id="GO:0005829">
    <property type="term" value="C:cytosol"/>
    <property type="evidence" value="ECO:0007669"/>
    <property type="project" value="TreeGrafter"/>
</dbReference>
<dbReference type="GO" id="GO:0019305">
    <property type="term" value="P:dTDP-rhamnose biosynthetic process"/>
    <property type="evidence" value="ECO:0007669"/>
    <property type="project" value="UniProtKB-UniRule"/>
</dbReference>
<evidence type="ECO:0000313" key="8">
    <source>
        <dbReference type="EMBL" id="MBB4266627.1"/>
    </source>
</evidence>
<dbReference type="InterPro" id="IPR011051">
    <property type="entry name" value="RmlC_Cupin_sf"/>
</dbReference>
<dbReference type="RefSeq" id="WP_184045253.1">
    <property type="nucleotide sequence ID" value="NZ_JACIGK010000015.1"/>
</dbReference>
<dbReference type="EC" id="5.1.3.13" evidence="3 7"/>
<sequence>MQVTATDIPEVKLITPRLFGDHRGFFSETYNRRALAEAGITLDFVQDNHSKSARPGTLRGLHFQTPPASQAKLVRVVRGAVWDVAVDLRQGSPTFGRWVGAELSAENWTQILVPAGFAHGFVTLLADTEVEYKVTAYYAPDHDKGLAWNDPDLAIDWPLPPGVDQPILSDKDTRQPRFAELPSVFTV</sequence>
<evidence type="ECO:0000256" key="3">
    <source>
        <dbReference type="ARBA" id="ARBA00012098"/>
    </source>
</evidence>
<protein>
    <recommendedName>
        <fullName evidence="4 7">dTDP-4-dehydrorhamnose 3,5-epimerase</fullName>
        <ecNumber evidence="3 7">5.1.3.13</ecNumber>
    </recommendedName>
    <alternativeName>
        <fullName evidence="7">Thymidine diphospho-4-keto-rhamnose 3,5-epimerase</fullName>
    </alternativeName>
</protein>
<dbReference type="GO" id="GO:0000271">
    <property type="term" value="P:polysaccharide biosynthetic process"/>
    <property type="evidence" value="ECO:0007669"/>
    <property type="project" value="TreeGrafter"/>
</dbReference>
<proteinExistence type="inferred from homology"/>
<dbReference type="EMBL" id="JACIGK010000015">
    <property type="protein sequence ID" value="MBB4266627.1"/>
    <property type="molecule type" value="Genomic_DNA"/>
</dbReference>